<proteinExistence type="inferred from homology"/>
<evidence type="ECO:0000256" key="5">
    <source>
        <dbReference type="ARBA" id="ARBA00022989"/>
    </source>
</evidence>
<dbReference type="PANTHER" id="PTHR43005">
    <property type="entry name" value="BLR7065 PROTEIN"/>
    <property type="match status" value="1"/>
</dbReference>
<evidence type="ECO:0000313" key="10">
    <source>
        <dbReference type="EMBL" id="NNG39296.1"/>
    </source>
</evidence>
<dbReference type="InterPro" id="IPR000515">
    <property type="entry name" value="MetI-like"/>
</dbReference>
<feature type="domain" description="ABC transmembrane type-1" evidence="9">
    <location>
        <begin position="90"/>
        <end position="300"/>
    </location>
</feature>
<dbReference type="GO" id="GO:0005886">
    <property type="term" value="C:plasma membrane"/>
    <property type="evidence" value="ECO:0007669"/>
    <property type="project" value="UniProtKB-SubCell"/>
</dbReference>
<dbReference type="SUPFAM" id="SSF160964">
    <property type="entry name" value="MalF N-terminal region-like"/>
    <property type="match status" value="1"/>
</dbReference>
<dbReference type="AlphaFoldDB" id="A0A849AIB8"/>
<dbReference type="Proteomes" id="UP000557772">
    <property type="component" value="Unassembled WGS sequence"/>
</dbReference>
<evidence type="ECO:0000256" key="6">
    <source>
        <dbReference type="ARBA" id="ARBA00023136"/>
    </source>
</evidence>
<protein>
    <submittedName>
        <fullName evidence="10">Sugar ABC transporter permease</fullName>
    </submittedName>
</protein>
<evidence type="ECO:0000256" key="1">
    <source>
        <dbReference type="ARBA" id="ARBA00004651"/>
    </source>
</evidence>
<dbReference type="EMBL" id="JABENB010000001">
    <property type="protein sequence ID" value="NNG39296.1"/>
    <property type="molecule type" value="Genomic_DNA"/>
</dbReference>
<dbReference type="Gene3D" id="1.10.3720.10">
    <property type="entry name" value="MetI-like"/>
    <property type="match status" value="1"/>
</dbReference>
<reference evidence="10 11" key="1">
    <citation type="submission" date="2020-05" db="EMBL/GenBank/DDBJ databases">
        <title>Flexivirga sp. ID2601S isolated from air conditioner.</title>
        <authorList>
            <person name="Kim D.H."/>
        </authorList>
    </citation>
    <scope>NUCLEOTIDE SEQUENCE [LARGE SCALE GENOMIC DNA]</scope>
    <source>
        <strain evidence="10 11">ID2601S</strain>
    </source>
</reference>
<feature type="transmembrane region" description="Helical" evidence="7">
    <location>
        <begin position="236"/>
        <end position="259"/>
    </location>
</feature>
<dbReference type="CDD" id="cd06261">
    <property type="entry name" value="TM_PBP2"/>
    <property type="match status" value="1"/>
</dbReference>
<evidence type="ECO:0000313" key="11">
    <source>
        <dbReference type="Proteomes" id="UP000557772"/>
    </source>
</evidence>
<dbReference type="SUPFAM" id="SSF161098">
    <property type="entry name" value="MetI-like"/>
    <property type="match status" value="1"/>
</dbReference>
<evidence type="ECO:0000256" key="3">
    <source>
        <dbReference type="ARBA" id="ARBA00022475"/>
    </source>
</evidence>
<feature type="transmembrane region" description="Helical" evidence="7">
    <location>
        <begin position="32"/>
        <end position="55"/>
    </location>
</feature>
<feature type="region of interest" description="Disordered" evidence="8">
    <location>
        <begin position="1"/>
        <end position="26"/>
    </location>
</feature>
<keyword evidence="11" id="KW-1185">Reference proteome</keyword>
<feature type="compositionally biased region" description="Polar residues" evidence="8">
    <location>
        <begin position="1"/>
        <end position="15"/>
    </location>
</feature>
<feature type="transmembrane region" description="Helical" evidence="7">
    <location>
        <begin position="279"/>
        <end position="301"/>
    </location>
</feature>
<keyword evidence="4 7" id="KW-0812">Transmembrane</keyword>
<evidence type="ECO:0000256" key="7">
    <source>
        <dbReference type="RuleBase" id="RU363032"/>
    </source>
</evidence>
<keyword evidence="2 7" id="KW-0813">Transport</keyword>
<evidence type="ECO:0000256" key="4">
    <source>
        <dbReference type="ARBA" id="ARBA00022692"/>
    </source>
</evidence>
<gene>
    <name evidence="10" type="ORF">HJ588_08415</name>
</gene>
<organism evidence="10 11">
    <name type="scientific">Flexivirga aerilata</name>
    <dbReference type="NCBI Taxonomy" id="1656889"/>
    <lineage>
        <taxon>Bacteria</taxon>
        <taxon>Bacillati</taxon>
        <taxon>Actinomycetota</taxon>
        <taxon>Actinomycetes</taxon>
        <taxon>Micrococcales</taxon>
        <taxon>Dermacoccaceae</taxon>
        <taxon>Flexivirga</taxon>
    </lineage>
</organism>
<keyword evidence="6 7" id="KW-0472">Membrane</keyword>
<name>A0A849AIB8_9MICO</name>
<comment type="caution">
    <text evidence="10">The sequence shown here is derived from an EMBL/GenBank/DDBJ whole genome shotgun (WGS) entry which is preliminary data.</text>
</comment>
<evidence type="ECO:0000256" key="2">
    <source>
        <dbReference type="ARBA" id="ARBA00022448"/>
    </source>
</evidence>
<feature type="transmembrane region" description="Helical" evidence="7">
    <location>
        <begin position="166"/>
        <end position="184"/>
    </location>
</feature>
<keyword evidence="3" id="KW-1003">Cell membrane</keyword>
<dbReference type="GO" id="GO:0055085">
    <property type="term" value="P:transmembrane transport"/>
    <property type="evidence" value="ECO:0007669"/>
    <property type="project" value="InterPro"/>
</dbReference>
<comment type="subcellular location">
    <subcellularLocation>
        <location evidence="1 7">Cell membrane</location>
        <topology evidence="1 7">Multi-pass membrane protein</topology>
    </subcellularLocation>
</comment>
<accession>A0A849AIB8</accession>
<evidence type="ECO:0000256" key="8">
    <source>
        <dbReference type="SAM" id="MobiDB-lite"/>
    </source>
</evidence>
<feature type="transmembrane region" description="Helical" evidence="7">
    <location>
        <begin position="122"/>
        <end position="146"/>
    </location>
</feature>
<dbReference type="Pfam" id="PF00528">
    <property type="entry name" value="BPD_transp_1"/>
    <property type="match status" value="1"/>
</dbReference>
<keyword evidence="5 7" id="KW-1133">Transmembrane helix</keyword>
<dbReference type="PROSITE" id="PS50928">
    <property type="entry name" value="ABC_TM1"/>
    <property type="match status" value="1"/>
</dbReference>
<sequence>MAAVAETSTLTTGPGRTNDRDPARTARRGMPLLPAVALLLIFMAGPVIYSIYLAFTNKALRGEGADHTSLVGLTNFTDAFAKADFWNAMWLTLVFTVVSGVIGQNLLGMALALLLRKCAAWVSWLTGTVVIGAWIIPEVVAGYLWYTFLSGDGSLNKVFDWFGLGPQDWLISAPIVAVSFANIWRGTAFSMLTYSAALSQLDPEVEESAAIDGAGPLRRFWSITVPLIRRSIMTNLLLTTLQTLSVFGLIFVMTGGGPGTKSQTLPLYMYQQAFSFGQLGYGTAVALVLLLVGGVAALAYLKVLPKEDLT</sequence>
<dbReference type="RefSeq" id="WP_171153933.1">
    <property type="nucleotide sequence ID" value="NZ_JABENB010000001.1"/>
</dbReference>
<feature type="transmembrane region" description="Helical" evidence="7">
    <location>
        <begin position="88"/>
        <end position="115"/>
    </location>
</feature>
<dbReference type="InterPro" id="IPR035906">
    <property type="entry name" value="MetI-like_sf"/>
</dbReference>
<dbReference type="PANTHER" id="PTHR43005:SF1">
    <property type="entry name" value="SPERMIDINE_PUTRESCINE TRANSPORT SYSTEM PERMEASE PROTEIN"/>
    <property type="match status" value="1"/>
</dbReference>
<evidence type="ECO:0000259" key="9">
    <source>
        <dbReference type="PROSITE" id="PS50928"/>
    </source>
</evidence>
<comment type="similarity">
    <text evidence="7">Belongs to the binding-protein-dependent transport system permease family.</text>
</comment>